<accession>A0A4Y2DM25</accession>
<organism evidence="2 3">
    <name type="scientific">Araneus ventricosus</name>
    <name type="common">Orbweaver spider</name>
    <name type="synonym">Epeira ventricosa</name>
    <dbReference type="NCBI Taxonomy" id="182803"/>
    <lineage>
        <taxon>Eukaryota</taxon>
        <taxon>Metazoa</taxon>
        <taxon>Ecdysozoa</taxon>
        <taxon>Arthropoda</taxon>
        <taxon>Chelicerata</taxon>
        <taxon>Arachnida</taxon>
        <taxon>Araneae</taxon>
        <taxon>Araneomorphae</taxon>
        <taxon>Entelegynae</taxon>
        <taxon>Araneoidea</taxon>
        <taxon>Araneidae</taxon>
        <taxon>Araneus</taxon>
    </lineage>
</organism>
<feature type="non-terminal residue" evidence="2">
    <location>
        <position position="1"/>
    </location>
</feature>
<dbReference type="EMBL" id="BGPR01167237">
    <property type="protein sequence ID" value="GBM17821.1"/>
    <property type="molecule type" value="Genomic_DNA"/>
</dbReference>
<feature type="region of interest" description="Disordered" evidence="1">
    <location>
        <begin position="1"/>
        <end position="29"/>
    </location>
</feature>
<dbReference type="AlphaFoldDB" id="A0A4Y2DM25"/>
<evidence type="ECO:0000313" key="3">
    <source>
        <dbReference type="Proteomes" id="UP000499080"/>
    </source>
</evidence>
<gene>
    <name evidence="2" type="ORF">AVEN_104303_1</name>
</gene>
<evidence type="ECO:0000313" key="2">
    <source>
        <dbReference type="EMBL" id="GBM17821.1"/>
    </source>
</evidence>
<evidence type="ECO:0000256" key="1">
    <source>
        <dbReference type="SAM" id="MobiDB-lite"/>
    </source>
</evidence>
<comment type="caution">
    <text evidence="2">The sequence shown here is derived from an EMBL/GenBank/DDBJ whole genome shotgun (WGS) entry which is preliminary data.</text>
</comment>
<proteinExistence type="predicted"/>
<keyword evidence="3" id="KW-1185">Reference proteome</keyword>
<name>A0A4Y2DM25_ARAVE</name>
<protein>
    <submittedName>
        <fullName evidence="2">Uncharacterized protein</fullName>
    </submittedName>
</protein>
<reference evidence="2 3" key="1">
    <citation type="journal article" date="2019" name="Sci. Rep.">
        <title>Orb-weaving spider Araneus ventricosus genome elucidates the spidroin gene catalogue.</title>
        <authorList>
            <person name="Kono N."/>
            <person name="Nakamura H."/>
            <person name="Ohtoshi R."/>
            <person name="Moran D.A.P."/>
            <person name="Shinohara A."/>
            <person name="Yoshida Y."/>
            <person name="Fujiwara M."/>
            <person name="Mori M."/>
            <person name="Tomita M."/>
            <person name="Arakawa K."/>
        </authorList>
    </citation>
    <scope>NUCLEOTIDE SEQUENCE [LARGE SCALE GENOMIC DNA]</scope>
</reference>
<sequence length="41" mass="4574">SRGRNVGLRGHRLLLSPPVKPQNQGMLVRDQVRECDSAAFD</sequence>
<dbReference type="Proteomes" id="UP000499080">
    <property type="component" value="Unassembled WGS sequence"/>
</dbReference>